<accession>A0A061CZ00</accession>
<dbReference type="EMBL" id="LK391707">
    <property type="protein sequence ID" value="CDR93846.1"/>
    <property type="molecule type" value="Genomic_DNA"/>
</dbReference>
<dbReference type="GeneID" id="24562387"/>
<dbReference type="KEGG" id="bbig:BBBOND_0101750"/>
<gene>
    <name evidence="1" type="ORF">BBBOND_0101750</name>
</gene>
<reference evidence="2" key="1">
    <citation type="journal article" date="2014" name="Nucleic Acids Res.">
        <title>The evolutionary dynamics of variant antigen genes in Babesia reveal a history of genomic innovation underlying host-parasite interaction.</title>
        <authorList>
            <person name="Jackson A.P."/>
            <person name="Otto T.D."/>
            <person name="Darby A."/>
            <person name="Ramaprasad A."/>
            <person name="Xia D."/>
            <person name="Echaide I.E."/>
            <person name="Farber M."/>
            <person name="Gahlot S."/>
            <person name="Gamble J."/>
            <person name="Gupta D."/>
            <person name="Gupta Y."/>
            <person name="Jackson L."/>
            <person name="Malandrin L."/>
            <person name="Malas T.B."/>
            <person name="Moussa E."/>
            <person name="Nair M."/>
            <person name="Reid A.J."/>
            <person name="Sanders M."/>
            <person name="Sharma J."/>
            <person name="Tracey A."/>
            <person name="Quail M.A."/>
            <person name="Weir W."/>
            <person name="Wastling J.M."/>
            <person name="Hall N."/>
            <person name="Willadsen P."/>
            <person name="Lingelbach K."/>
            <person name="Shiels B."/>
            <person name="Tait A."/>
            <person name="Berriman M."/>
            <person name="Allred D.R."/>
            <person name="Pain A."/>
        </authorList>
    </citation>
    <scope>NUCLEOTIDE SEQUENCE [LARGE SCALE GENOMIC DNA]</scope>
    <source>
        <strain evidence="2">Bond</strain>
    </source>
</reference>
<dbReference type="InterPro" id="IPR038160">
    <property type="entry name" value="6_CYS_dom_sf"/>
</dbReference>
<proteinExistence type="predicted"/>
<name>A0A061CZ00_BABBI</name>
<evidence type="ECO:0000313" key="1">
    <source>
        <dbReference type="EMBL" id="CDR93846.1"/>
    </source>
</evidence>
<evidence type="ECO:0008006" key="3">
    <source>
        <dbReference type="Google" id="ProtNLM"/>
    </source>
</evidence>
<dbReference type="VEuPathDB" id="PiroplasmaDB:BBBOND_0101750"/>
<organism evidence="1 2">
    <name type="scientific">Babesia bigemina</name>
    <dbReference type="NCBI Taxonomy" id="5866"/>
    <lineage>
        <taxon>Eukaryota</taxon>
        <taxon>Sar</taxon>
        <taxon>Alveolata</taxon>
        <taxon>Apicomplexa</taxon>
        <taxon>Aconoidasida</taxon>
        <taxon>Piroplasmida</taxon>
        <taxon>Babesiidae</taxon>
        <taxon>Babesia</taxon>
    </lineage>
</organism>
<protein>
    <recommendedName>
        <fullName evidence="3">6-Cys domain-containing protein</fullName>
    </recommendedName>
</protein>
<dbReference type="OrthoDB" id="365660at2759"/>
<sequence length="94" mass="10744">MQGCGVTYELDELFKPETPNCFYQVSVNGEVKDLGELSESMFTTRSNHFIILKFDSDNIGPGEELRQTPPLECRCTTVKRIVLSTIQIENYYSK</sequence>
<dbReference type="AlphaFoldDB" id="A0A061CZ00"/>
<evidence type="ECO:0000313" key="2">
    <source>
        <dbReference type="Proteomes" id="UP000033188"/>
    </source>
</evidence>
<dbReference type="RefSeq" id="XP_012766032.1">
    <property type="nucleotide sequence ID" value="XM_012910578.1"/>
</dbReference>
<dbReference type="Proteomes" id="UP000033188">
    <property type="component" value="Chromosome 1"/>
</dbReference>
<keyword evidence="2" id="KW-1185">Reference proteome</keyword>
<dbReference type="Gene3D" id="2.60.40.2860">
    <property type="match status" value="1"/>
</dbReference>